<dbReference type="Proteomes" id="UP001281003">
    <property type="component" value="Unassembled WGS sequence"/>
</dbReference>
<proteinExistence type="predicted"/>
<sequence length="146" mass="16199">MSPVPGSQSPLPSPRQPLNIQQRPSPAKHRNTKRPELPSRSSSFSFSNRTSFSSIDSAFHTSRGSPRKSKPRSNSSGGLNPTTPTNGTGNKEEIQFTCTFCWRLYPSSERHTFNDSPPIGRHGRQKQAPRSACPPCYRAIIDLSIY</sequence>
<dbReference type="EMBL" id="JAUTDP010000012">
    <property type="protein sequence ID" value="KAK3391800.1"/>
    <property type="molecule type" value="Genomic_DNA"/>
</dbReference>
<evidence type="ECO:0000256" key="1">
    <source>
        <dbReference type="SAM" id="MobiDB-lite"/>
    </source>
</evidence>
<evidence type="ECO:0000313" key="2">
    <source>
        <dbReference type="EMBL" id="KAK3391800.1"/>
    </source>
</evidence>
<gene>
    <name evidence="2" type="ORF">B0T20DRAFT_65652</name>
</gene>
<dbReference type="AlphaFoldDB" id="A0AAE0P2I0"/>
<feature type="compositionally biased region" description="Low complexity" evidence="1">
    <location>
        <begin position="39"/>
        <end position="54"/>
    </location>
</feature>
<feature type="region of interest" description="Disordered" evidence="1">
    <location>
        <begin position="1"/>
        <end position="91"/>
    </location>
</feature>
<reference evidence="2" key="1">
    <citation type="journal article" date="2023" name="Mol. Phylogenet. Evol.">
        <title>Genome-scale phylogeny and comparative genomics of the fungal order Sordariales.</title>
        <authorList>
            <person name="Hensen N."/>
            <person name="Bonometti L."/>
            <person name="Westerberg I."/>
            <person name="Brannstrom I.O."/>
            <person name="Guillou S."/>
            <person name="Cros-Aarteil S."/>
            <person name="Calhoun S."/>
            <person name="Haridas S."/>
            <person name="Kuo A."/>
            <person name="Mondo S."/>
            <person name="Pangilinan J."/>
            <person name="Riley R."/>
            <person name="LaButti K."/>
            <person name="Andreopoulos B."/>
            <person name="Lipzen A."/>
            <person name="Chen C."/>
            <person name="Yan M."/>
            <person name="Daum C."/>
            <person name="Ng V."/>
            <person name="Clum A."/>
            <person name="Steindorff A."/>
            <person name="Ohm R.A."/>
            <person name="Martin F."/>
            <person name="Silar P."/>
            <person name="Natvig D.O."/>
            <person name="Lalanne C."/>
            <person name="Gautier V."/>
            <person name="Ament-Velasquez S.L."/>
            <person name="Kruys A."/>
            <person name="Hutchinson M.I."/>
            <person name="Powell A.J."/>
            <person name="Barry K."/>
            <person name="Miller A.N."/>
            <person name="Grigoriev I.V."/>
            <person name="Debuchy R."/>
            <person name="Gladieux P."/>
            <person name="Hiltunen Thoren M."/>
            <person name="Johannesson H."/>
        </authorList>
    </citation>
    <scope>NUCLEOTIDE SEQUENCE</scope>
    <source>
        <strain evidence="2">FGSC 1904</strain>
    </source>
</reference>
<accession>A0AAE0P2I0</accession>
<organism evidence="2 3">
    <name type="scientific">Sordaria brevicollis</name>
    <dbReference type="NCBI Taxonomy" id="83679"/>
    <lineage>
        <taxon>Eukaryota</taxon>
        <taxon>Fungi</taxon>
        <taxon>Dikarya</taxon>
        <taxon>Ascomycota</taxon>
        <taxon>Pezizomycotina</taxon>
        <taxon>Sordariomycetes</taxon>
        <taxon>Sordariomycetidae</taxon>
        <taxon>Sordariales</taxon>
        <taxon>Sordariaceae</taxon>
        <taxon>Sordaria</taxon>
    </lineage>
</organism>
<feature type="compositionally biased region" description="Low complexity" evidence="1">
    <location>
        <begin position="72"/>
        <end position="89"/>
    </location>
</feature>
<feature type="compositionally biased region" description="Low complexity" evidence="1">
    <location>
        <begin position="1"/>
        <end position="10"/>
    </location>
</feature>
<comment type="caution">
    <text evidence="2">The sequence shown here is derived from an EMBL/GenBank/DDBJ whole genome shotgun (WGS) entry which is preliminary data.</text>
</comment>
<protein>
    <submittedName>
        <fullName evidence="2">Uncharacterized protein</fullName>
    </submittedName>
</protein>
<keyword evidence="3" id="KW-1185">Reference proteome</keyword>
<name>A0AAE0P2I0_SORBR</name>
<reference evidence="2" key="2">
    <citation type="submission" date="2023-07" db="EMBL/GenBank/DDBJ databases">
        <authorList>
            <consortium name="Lawrence Berkeley National Laboratory"/>
            <person name="Haridas S."/>
            <person name="Hensen N."/>
            <person name="Bonometti L."/>
            <person name="Westerberg I."/>
            <person name="Brannstrom I.O."/>
            <person name="Guillou S."/>
            <person name="Cros-Aarteil S."/>
            <person name="Calhoun S."/>
            <person name="Kuo A."/>
            <person name="Mondo S."/>
            <person name="Pangilinan J."/>
            <person name="Riley R."/>
            <person name="LaButti K."/>
            <person name="Andreopoulos B."/>
            <person name="Lipzen A."/>
            <person name="Chen C."/>
            <person name="Yanf M."/>
            <person name="Daum C."/>
            <person name="Ng V."/>
            <person name="Clum A."/>
            <person name="Steindorff A."/>
            <person name="Ohm R."/>
            <person name="Martin F."/>
            <person name="Silar P."/>
            <person name="Natvig D."/>
            <person name="Lalanne C."/>
            <person name="Gautier V."/>
            <person name="Ament-velasquez S.L."/>
            <person name="Kruys A."/>
            <person name="Hutchinson M.I."/>
            <person name="Powell A.J."/>
            <person name="Barry K."/>
            <person name="Miller A.N."/>
            <person name="Grigoriev I.V."/>
            <person name="Debuchy R."/>
            <person name="Gladieux P."/>
            <person name="Thoren M.H."/>
            <person name="Johannesson H."/>
        </authorList>
    </citation>
    <scope>NUCLEOTIDE SEQUENCE</scope>
    <source>
        <strain evidence="2">FGSC 1904</strain>
    </source>
</reference>
<feature type="region of interest" description="Disordered" evidence="1">
    <location>
        <begin position="112"/>
        <end position="131"/>
    </location>
</feature>
<evidence type="ECO:0000313" key="3">
    <source>
        <dbReference type="Proteomes" id="UP001281003"/>
    </source>
</evidence>